<reference evidence="11 13" key="2">
    <citation type="submission" date="2018-07" db="EMBL/GenBank/DDBJ databases">
        <title>Draft Genome Assemblies for Five Robust Yarrowia lipolytica Strains Exhibiting High Lipid Production and Pentose Sugar Utilization and Sugar Alcohol Secretion from Undetoxified Lignocellulosic Biomass Hydrolysates.</title>
        <authorList>
            <consortium name="DOE Joint Genome Institute"/>
            <person name="Walker C."/>
            <person name="Ryu S."/>
            <person name="Na H."/>
            <person name="Zane M."/>
            <person name="LaButti K."/>
            <person name="Lipzen A."/>
            <person name="Haridas S."/>
            <person name="Barry K."/>
            <person name="Grigoriev I.V."/>
            <person name="Quarterman J."/>
            <person name="Slininger P."/>
            <person name="Dien B."/>
            <person name="Trinh C.T."/>
        </authorList>
    </citation>
    <scope>NUCLEOTIDE SEQUENCE [LARGE SCALE GENOMIC DNA]</scope>
    <source>
        <strain evidence="11 13">YB392</strain>
    </source>
</reference>
<keyword evidence="4" id="KW-0819">tRNA processing</keyword>
<dbReference type="CDD" id="cd01285">
    <property type="entry name" value="nucleoside_deaminase"/>
    <property type="match status" value="1"/>
</dbReference>
<reference evidence="10 12" key="1">
    <citation type="journal article" date="2016" name="PLoS ONE">
        <title>Sequence Assembly of Yarrowia lipolytica Strain W29/CLIB89 Shows Transposable Element Diversity.</title>
        <authorList>
            <person name="Magnan C."/>
            <person name="Yu J."/>
            <person name="Chang I."/>
            <person name="Jahn E."/>
            <person name="Kanomata Y."/>
            <person name="Wu J."/>
            <person name="Zeller M."/>
            <person name="Oakes M."/>
            <person name="Baldi P."/>
            <person name="Sandmeyer S."/>
        </authorList>
    </citation>
    <scope>NUCLEOTIDE SEQUENCE [LARGE SCALE GENOMIC DNA]</scope>
    <source>
        <strain evidence="10">CLIB89</strain>
        <strain evidence="12">CLIB89(W29)</strain>
    </source>
</reference>
<dbReference type="GO" id="GO:0052717">
    <property type="term" value="F:tRNA-specific adenosine-34 deaminase activity"/>
    <property type="evidence" value="ECO:0007669"/>
    <property type="project" value="UniProtKB-EC"/>
</dbReference>
<evidence type="ECO:0000313" key="10">
    <source>
        <dbReference type="EMBL" id="AOW05383.1"/>
    </source>
</evidence>
<keyword evidence="5" id="KW-0479">Metal-binding</keyword>
<dbReference type="InterPro" id="IPR016192">
    <property type="entry name" value="APOBEC/CMP_deaminase_Zn-bd"/>
</dbReference>
<dbReference type="GO" id="GO:0002100">
    <property type="term" value="P:tRNA wobble adenosine to inosine editing"/>
    <property type="evidence" value="ECO:0007669"/>
    <property type="project" value="TreeGrafter"/>
</dbReference>
<evidence type="ECO:0000313" key="11">
    <source>
        <dbReference type="EMBL" id="RDW28752.1"/>
    </source>
</evidence>
<evidence type="ECO:0000256" key="8">
    <source>
        <dbReference type="ARBA" id="ARBA00048045"/>
    </source>
</evidence>
<dbReference type="AlphaFoldDB" id="A0A1H6PTW1"/>
<dbReference type="VEuPathDB" id="FungiDB:YALI1_E16750g"/>
<dbReference type="EMBL" id="KZ858950">
    <property type="protein sequence ID" value="RDW28752.1"/>
    <property type="molecule type" value="Genomic_DNA"/>
</dbReference>
<evidence type="ECO:0000256" key="6">
    <source>
        <dbReference type="ARBA" id="ARBA00022801"/>
    </source>
</evidence>
<organism evidence="10 12">
    <name type="scientific">Yarrowia lipolytica</name>
    <name type="common">Candida lipolytica</name>
    <dbReference type="NCBI Taxonomy" id="4952"/>
    <lineage>
        <taxon>Eukaryota</taxon>
        <taxon>Fungi</taxon>
        <taxon>Dikarya</taxon>
        <taxon>Ascomycota</taxon>
        <taxon>Saccharomycotina</taxon>
        <taxon>Dipodascomycetes</taxon>
        <taxon>Dipodascales</taxon>
        <taxon>Dipodascales incertae sedis</taxon>
        <taxon>Yarrowia</taxon>
    </lineage>
</organism>
<accession>A0A1H6PTW1</accession>
<dbReference type="OMA" id="PCQMCAG"/>
<dbReference type="RefSeq" id="XP_503914.1">
    <property type="nucleotide sequence ID" value="XM_503914.1"/>
</dbReference>
<comment type="catalytic activity">
    <reaction evidence="8">
        <text>adenosine(34) in tRNA + H2O + H(+) = inosine(34) in tRNA + NH4(+)</text>
        <dbReference type="Rhea" id="RHEA:43168"/>
        <dbReference type="Rhea" id="RHEA-COMP:10373"/>
        <dbReference type="Rhea" id="RHEA-COMP:10374"/>
        <dbReference type="ChEBI" id="CHEBI:15377"/>
        <dbReference type="ChEBI" id="CHEBI:15378"/>
        <dbReference type="ChEBI" id="CHEBI:28938"/>
        <dbReference type="ChEBI" id="CHEBI:74411"/>
        <dbReference type="ChEBI" id="CHEBI:82852"/>
        <dbReference type="EC" id="3.5.4.33"/>
    </reaction>
</comment>
<dbReference type="Proteomes" id="UP000182444">
    <property type="component" value="Chromosome 1E"/>
</dbReference>
<dbReference type="InterPro" id="IPR016193">
    <property type="entry name" value="Cytidine_deaminase-like"/>
</dbReference>
<feature type="domain" description="CMP/dCMP-type deaminase" evidence="9">
    <location>
        <begin position="6"/>
        <end position="116"/>
    </location>
</feature>
<evidence type="ECO:0000256" key="4">
    <source>
        <dbReference type="ARBA" id="ARBA00022694"/>
    </source>
</evidence>
<dbReference type="PROSITE" id="PS00903">
    <property type="entry name" value="CYT_DCMP_DEAMINASES_1"/>
    <property type="match status" value="1"/>
</dbReference>
<dbReference type="Pfam" id="PF00383">
    <property type="entry name" value="dCMP_cyt_deam_1"/>
    <property type="match status" value="1"/>
</dbReference>
<dbReference type="EC" id="3.5.4.33" evidence="3"/>
<evidence type="ECO:0000256" key="7">
    <source>
        <dbReference type="ARBA" id="ARBA00022833"/>
    </source>
</evidence>
<proteinExistence type="inferred from homology"/>
<dbReference type="FunFam" id="3.40.140.10:FF:000039">
    <property type="entry name" value="tRNA-specific adenosine deaminase"/>
    <property type="match status" value="1"/>
</dbReference>
<protein>
    <recommendedName>
        <fullName evidence="3">tRNA(adenine(34)) deaminase</fullName>
        <ecNumber evidence="3">3.5.4.33</ecNumber>
    </recommendedName>
</protein>
<gene>
    <name evidence="11" type="ORF">B0I71DRAFT_137946</name>
    <name evidence="10" type="ORF">YALI1_E16750g</name>
</gene>
<sequence>MTTKYEYHSGFMEEALEQAELSLNNNEVPVGCVFVHNGKVIARGMNDTNKSLCGTRHAEFLGIEHILKTHTADIFEEVDLYVTVEPCIMCASALRQLKIKCVYYGCANDRFGGCGSVMSIHSDKGVDPTYKAYPGFYREEAIMLLRRFYCQENENAPTEKKENKKQRELKTAFQPFDFTKYVHSEEEFVEVYGEEYLHLYQESLKEKLKETGKGEKKRKTKK</sequence>
<dbReference type="VEuPathDB" id="FungiDB:YALI0_E13728g"/>
<dbReference type="KEGG" id="yli:2911483"/>
<dbReference type="Proteomes" id="UP000256601">
    <property type="component" value="Unassembled WGS sequence"/>
</dbReference>
<dbReference type="GeneID" id="2911483"/>
<name>A0A1H6PTW1_YARLL</name>
<keyword evidence="6" id="KW-0378">Hydrolase</keyword>
<dbReference type="GO" id="GO:0005634">
    <property type="term" value="C:nucleus"/>
    <property type="evidence" value="ECO:0007669"/>
    <property type="project" value="TreeGrafter"/>
</dbReference>
<evidence type="ECO:0000256" key="5">
    <source>
        <dbReference type="ARBA" id="ARBA00022723"/>
    </source>
</evidence>
<dbReference type="GO" id="GO:0052718">
    <property type="term" value="C:tRNA-specific adenosine-34 deaminase complex"/>
    <property type="evidence" value="ECO:0007669"/>
    <property type="project" value="UniProtKB-ARBA"/>
</dbReference>
<evidence type="ECO:0000256" key="1">
    <source>
        <dbReference type="ARBA" id="ARBA00001947"/>
    </source>
</evidence>
<evidence type="ECO:0000256" key="2">
    <source>
        <dbReference type="ARBA" id="ARBA00010669"/>
    </source>
</evidence>
<dbReference type="PANTHER" id="PTHR11079">
    <property type="entry name" value="CYTOSINE DEAMINASE FAMILY MEMBER"/>
    <property type="match status" value="1"/>
</dbReference>
<dbReference type="SUPFAM" id="SSF53927">
    <property type="entry name" value="Cytidine deaminase-like"/>
    <property type="match status" value="1"/>
</dbReference>
<dbReference type="EMBL" id="CP017557">
    <property type="protein sequence ID" value="AOW05383.1"/>
    <property type="molecule type" value="Genomic_DNA"/>
</dbReference>
<dbReference type="GO" id="GO:0008270">
    <property type="term" value="F:zinc ion binding"/>
    <property type="evidence" value="ECO:0007669"/>
    <property type="project" value="InterPro"/>
</dbReference>
<dbReference type="OrthoDB" id="1701769at2759"/>
<dbReference type="InterPro" id="IPR002125">
    <property type="entry name" value="CMP_dCMP_dom"/>
</dbReference>
<dbReference type="GO" id="GO:0005737">
    <property type="term" value="C:cytoplasm"/>
    <property type="evidence" value="ECO:0007669"/>
    <property type="project" value="TreeGrafter"/>
</dbReference>
<dbReference type="Gene3D" id="3.40.140.10">
    <property type="entry name" value="Cytidine Deaminase, domain 2"/>
    <property type="match status" value="1"/>
</dbReference>
<dbReference type="PROSITE" id="PS51747">
    <property type="entry name" value="CYT_DCMP_DEAMINASES_2"/>
    <property type="match status" value="1"/>
</dbReference>
<comment type="similarity">
    <text evidence="2">Belongs to the cytidine and deoxycytidylate deaminase family. ADAT2 subfamily.</text>
</comment>
<evidence type="ECO:0000313" key="12">
    <source>
        <dbReference type="Proteomes" id="UP000182444"/>
    </source>
</evidence>
<evidence type="ECO:0000313" key="13">
    <source>
        <dbReference type="Proteomes" id="UP000256601"/>
    </source>
</evidence>
<evidence type="ECO:0000256" key="3">
    <source>
        <dbReference type="ARBA" id="ARBA00012740"/>
    </source>
</evidence>
<dbReference type="eggNOG" id="KOG1018">
    <property type="taxonomic scope" value="Eukaryota"/>
</dbReference>
<comment type="cofactor">
    <cofactor evidence="1">
        <name>Zn(2+)</name>
        <dbReference type="ChEBI" id="CHEBI:29105"/>
    </cofactor>
</comment>
<dbReference type="PANTHER" id="PTHR11079:SF149">
    <property type="entry name" value="TRNA-SPECIFIC ADENOSINE DEAMINASE 2"/>
    <property type="match status" value="1"/>
</dbReference>
<evidence type="ECO:0000259" key="9">
    <source>
        <dbReference type="PROSITE" id="PS51747"/>
    </source>
</evidence>
<keyword evidence="7" id="KW-0862">Zinc</keyword>